<keyword evidence="1" id="KW-1133">Transmembrane helix</keyword>
<feature type="transmembrane region" description="Helical" evidence="1">
    <location>
        <begin position="374"/>
        <end position="394"/>
    </location>
</feature>
<keyword evidence="1" id="KW-0812">Transmembrane</keyword>
<feature type="transmembrane region" description="Helical" evidence="1">
    <location>
        <begin position="21"/>
        <end position="45"/>
    </location>
</feature>
<dbReference type="AlphaFoldDB" id="A0A5P1RE83"/>
<feature type="transmembrane region" description="Helical" evidence="1">
    <location>
        <begin position="249"/>
        <end position="267"/>
    </location>
</feature>
<keyword evidence="3" id="KW-1185">Reference proteome</keyword>
<name>A0A5P1RE83_9GAMM</name>
<accession>A0A5P1RE83</accession>
<feature type="transmembrane region" description="Helical" evidence="1">
    <location>
        <begin position="65"/>
        <end position="82"/>
    </location>
</feature>
<evidence type="ECO:0000256" key="1">
    <source>
        <dbReference type="SAM" id="Phobius"/>
    </source>
</evidence>
<feature type="transmembrane region" description="Helical" evidence="1">
    <location>
        <begin position="219"/>
        <end position="243"/>
    </location>
</feature>
<evidence type="ECO:0000313" key="2">
    <source>
        <dbReference type="EMBL" id="QEQ97954.1"/>
    </source>
</evidence>
<evidence type="ECO:0000313" key="3">
    <source>
        <dbReference type="Proteomes" id="UP000324760"/>
    </source>
</evidence>
<feature type="transmembrane region" description="Helical" evidence="1">
    <location>
        <begin position="311"/>
        <end position="332"/>
    </location>
</feature>
<keyword evidence="1" id="KW-0472">Membrane</keyword>
<feature type="transmembrane region" description="Helical" evidence="1">
    <location>
        <begin position="116"/>
        <end position="137"/>
    </location>
</feature>
<dbReference type="Pfam" id="PF05940">
    <property type="entry name" value="NnrS"/>
    <property type="match status" value="1"/>
</dbReference>
<dbReference type="EMBL" id="CP043869">
    <property type="protein sequence ID" value="QEQ97954.1"/>
    <property type="molecule type" value="Genomic_DNA"/>
</dbReference>
<reference evidence="2 3" key="1">
    <citation type="journal article" date="2019" name="Biochem. Eng. J.">
        <title>Metabolic engineering of the marine bacteria Neptunomonas concharum for the production of acetoin and meso-2,3-butanediol from acetate.</title>
        <authorList>
            <person name="Li W."/>
            <person name="Pu N."/>
            <person name="Liu C.-X."/>
            <person name="Yuan Q.-P."/>
            <person name="Li Z.-J."/>
        </authorList>
    </citation>
    <scope>NUCLEOTIDE SEQUENCE [LARGE SCALE GENOMIC DNA]</scope>
    <source>
        <strain evidence="2 3">JCM17730</strain>
    </source>
</reference>
<dbReference type="RefSeq" id="WP_138989068.1">
    <property type="nucleotide sequence ID" value="NZ_CP043869.1"/>
</dbReference>
<dbReference type="OrthoDB" id="9770040at2"/>
<protein>
    <submittedName>
        <fullName evidence="2">NnrS family protein</fullName>
    </submittedName>
</protein>
<dbReference type="Proteomes" id="UP000324760">
    <property type="component" value="Chromosome"/>
</dbReference>
<gene>
    <name evidence="2" type="ORF">F0U83_15210</name>
</gene>
<organism evidence="2 3">
    <name type="scientific">Neptunomonas concharum</name>
    <dbReference type="NCBI Taxonomy" id="1031538"/>
    <lineage>
        <taxon>Bacteria</taxon>
        <taxon>Pseudomonadati</taxon>
        <taxon>Pseudomonadota</taxon>
        <taxon>Gammaproteobacteria</taxon>
        <taxon>Oceanospirillales</taxon>
        <taxon>Oceanospirillaceae</taxon>
        <taxon>Neptunomonas</taxon>
    </lineage>
</organism>
<proteinExistence type="predicted"/>
<dbReference type="KEGG" id="ncu:F0U83_15210"/>
<dbReference type="InterPro" id="IPR010266">
    <property type="entry name" value="NnrS"/>
</dbReference>
<feature type="transmembrane region" description="Helical" evidence="1">
    <location>
        <begin position="344"/>
        <end position="362"/>
    </location>
</feature>
<sequence length="408" mass="44395">MATIMFEKYPASRWETLFSNAFRPLFLCVGLGGLFLMGLWLLYLQGTWQAGSLRVPIISWHAHEMLFGFVGAAMGGFLLAAVSKWTGRLPVSGVPLVMLVTSWLIGRAVLLFSADIPYGVVAVVDCLYGGLLMMLVAREVVLAGNKRNYKVVVLLLLFLGFNVLFHIGVYYQPALTDLAIRGVIMQICVMIALIGGRITPSFTRNYLVLQDKERGEEGALPVLFNRLDIFASISLGLAALSWIFMPAQLVTGLLLCGAGAMQWVRVMRWQLKRILSEPLLWILHVSFIWLGAGLILLGLSSLGVVSESAGVHAIAIGAMAGMILGVASRAALGHTQRALVAGRIMSVAYVLISIAALIRTLASLTVGVSYNHMILTAGVIWLVVFSLFCIRYLPILVSPAPSWRHPGK</sequence>
<feature type="transmembrane region" description="Helical" evidence="1">
    <location>
        <begin position="279"/>
        <end position="299"/>
    </location>
</feature>
<feature type="transmembrane region" description="Helical" evidence="1">
    <location>
        <begin position="89"/>
        <end position="110"/>
    </location>
</feature>
<feature type="transmembrane region" description="Helical" evidence="1">
    <location>
        <begin position="178"/>
        <end position="198"/>
    </location>
</feature>
<feature type="transmembrane region" description="Helical" evidence="1">
    <location>
        <begin position="149"/>
        <end position="172"/>
    </location>
</feature>